<dbReference type="InterPro" id="IPR011761">
    <property type="entry name" value="ATP-grasp"/>
</dbReference>
<gene>
    <name evidence="6" type="ORF">QWT69_07985</name>
</gene>
<organism evidence="6 7">
    <name type="scientific">Sporosarcina oncorhynchi</name>
    <dbReference type="NCBI Taxonomy" id="3056444"/>
    <lineage>
        <taxon>Bacteria</taxon>
        <taxon>Bacillati</taxon>
        <taxon>Bacillota</taxon>
        <taxon>Bacilli</taxon>
        <taxon>Bacillales</taxon>
        <taxon>Caryophanaceae</taxon>
        <taxon>Sporosarcina</taxon>
    </lineage>
</organism>
<evidence type="ECO:0000313" key="6">
    <source>
        <dbReference type="EMBL" id="WOV89033.1"/>
    </source>
</evidence>
<dbReference type="PROSITE" id="PS50975">
    <property type="entry name" value="ATP_GRASP"/>
    <property type="match status" value="1"/>
</dbReference>
<dbReference type="Pfam" id="PF18603">
    <property type="entry name" value="LAL_C2"/>
    <property type="match status" value="1"/>
</dbReference>
<dbReference type="SUPFAM" id="SSF56059">
    <property type="entry name" value="Glutathione synthetase ATP-binding domain-like"/>
    <property type="match status" value="1"/>
</dbReference>
<evidence type="ECO:0000256" key="2">
    <source>
        <dbReference type="ARBA" id="ARBA00022741"/>
    </source>
</evidence>
<evidence type="ECO:0000256" key="3">
    <source>
        <dbReference type="ARBA" id="ARBA00022840"/>
    </source>
</evidence>
<dbReference type="PANTHER" id="PTHR43585">
    <property type="entry name" value="FUMIPYRROLE BIOSYNTHESIS PROTEIN C"/>
    <property type="match status" value="1"/>
</dbReference>
<accession>A0ABZ0L933</accession>
<dbReference type="InterPro" id="IPR040570">
    <property type="entry name" value="LAL_C2"/>
</dbReference>
<evidence type="ECO:0000256" key="4">
    <source>
        <dbReference type="PROSITE-ProRule" id="PRU00409"/>
    </source>
</evidence>
<protein>
    <submittedName>
        <fullName evidence="6">ATP-grasp domain-containing protein</fullName>
    </submittedName>
</protein>
<proteinExistence type="predicted"/>
<keyword evidence="3 4" id="KW-0067">ATP-binding</keyword>
<name>A0ABZ0L933_9BACL</name>
<keyword evidence="1" id="KW-0436">Ligase</keyword>
<reference evidence="6 7" key="1">
    <citation type="submission" date="2023-06" db="EMBL/GenBank/DDBJ databases">
        <title>Sporosarcina sp. nov., isolated from Korean tranditional fermented seafood 'Jeotgal'.</title>
        <authorList>
            <person name="Yang A.I."/>
            <person name="Shin N.-R."/>
        </authorList>
    </citation>
    <scope>NUCLEOTIDE SEQUENCE [LARGE SCALE GENOMIC DNA]</scope>
    <source>
        <strain evidence="6 7">T2O-4</strain>
    </source>
</reference>
<keyword evidence="7" id="KW-1185">Reference proteome</keyword>
<evidence type="ECO:0000256" key="1">
    <source>
        <dbReference type="ARBA" id="ARBA00022598"/>
    </source>
</evidence>
<dbReference type="PANTHER" id="PTHR43585:SF2">
    <property type="entry name" value="ATP-GRASP ENZYME FSQD"/>
    <property type="match status" value="1"/>
</dbReference>
<evidence type="ECO:0000313" key="7">
    <source>
        <dbReference type="Proteomes" id="UP001303902"/>
    </source>
</evidence>
<dbReference type="InterPro" id="IPR052032">
    <property type="entry name" value="ATP-dep_AA_Ligase"/>
</dbReference>
<sequence>MKGVTCSMKAILFVETARNGSSSEAFFAANRLGYSSILLTQRKRFLTERENFPADIRILLVKKIDVETIREVVFRLQQENYRLQAVLSFTDPYVSDAALVSNELCGSNLSINALRLLENKSETRKALRKNQASVQFEIIHSSFSEFDGIYPKIVKRVVSNGSKDVLFIKNEIEMKDAIRKLSTGKSTHELMIEPYIEGTQYNVELFVVEGIPIIVAIIKQEITRDFTFIVTGYEVCVKMEQQLYESLWKTIMEITSDIGLENGTCHMEVRQTDEGWKLIEINPRMSGGAMNRMVEEAYGINIVEQTIKMYVGLEPDLIRIRNQPIYTSYITIAGMGYLLKIDGLEEVNTIPEIIDVHLTPKIGSLMLPALSMGYRYGYVMAKSDTQEEAKYYAEYAASLLKFYLEPIE</sequence>
<dbReference type="EMBL" id="CP129118">
    <property type="protein sequence ID" value="WOV89033.1"/>
    <property type="molecule type" value="Genomic_DNA"/>
</dbReference>
<evidence type="ECO:0000259" key="5">
    <source>
        <dbReference type="PROSITE" id="PS50975"/>
    </source>
</evidence>
<dbReference type="Proteomes" id="UP001303902">
    <property type="component" value="Chromosome"/>
</dbReference>
<dbReference type="Pfam" id="PF13535">
    <property type="entry name" value="ATP-grasp_4"/>
    <property type="match status" value="1"/>
</dbReference>
<dbReference type="Gene3D" id="3.30.470.20">
    <property type="entry name" value="ATP-grasp fold, B domain"/>
    <property type="match status" value="1"/>
</dbReference>
<dbReference type="RefSeq" id="WP_317970695.1">
    <property type="nucleotide sequence ID" value="NZ_CP129118.1"/>
</dbReference>
<feature type="domain" description="ATP-grasp" evidence="5">
    <location>
        <begin position="124"/>
        <end position="311"/>
    </location>
</feature>
<keyword evidence="2 4" id="KW-0547">Nucleotide-binding</keyword>